<dbReference type="Pfam" id="PF13384">
    <property type="entry name" value="HTH_23"/>
    <property type="match status" value="1"/>
</dbReference>
<gene>
    <name evidence="1" type="ORF">AWB83_00947</name>
</gene>
<keyword evidence="2" id="KW-1185">Reference proteome</keyword>
<reference evidence="1" key="1">
    <citation type="submission" date="2016-01" db="EMBL/GenBank/DDBJ databases">
        <authorList>
            <person name="Peeters C."/>
        </authorList>
    </citation>
    <scope>NUCLEOTIDE SEQUENCE [LARGE SCALE GENOMIC DNA]</scope>
    <source>
        <strain evidence="1">LMG 29326</strain>
    </source>
</reference>
<dbReference type="AlphaFoldDB" id="A0A157ZSV2"/>
<dbReference type="EMBL" id="FCOB02000003">
    <property type="protein sequence ID" value="SAK48017.1"/>
    <property type="molecule type" value="Genomic_DNA"/>
</dbReference>
<proteinExistence type="predicted"/>
<dbReference type="InterPro" id="IPR009057">
    <property type="entry name" value="Homeodomain-like_sf"/>
</dbReference>
<dbReference type="Proteomes" id="UP000054978">
    <property type="component" value="Unassembled WGS sequence"/>
</dbReference>
<evidence type="ECO:0000313" key="1">
    <source>
        <dbReference type="EMBL" id="SAK48017.1"/>
    </source>
</evidence>
<sequence>MFEQGASDQEVVGALGLSRPTVRRYRALFRAGGIAALNCLSVGGRGSVLGKEGMTWLEGALRESAKNYGFESDVWTNARVRMLIEQRFGVRFSRVYIWQLATNLGLGHVLSKSRR</sequence>
<comment type="caution">
    <text evidence="1">The sequence shown here is derived from an EMBL/GenBank/DDBJ whole genome shotgun (WGS) entry which is preliminary data.</text>
</comment>
<name>A0A157ZSV2_9BURK</name>
<evidence type="ECO:0000313" key="2">
    <source>
        <dbReference type="Proteomes" id="UP000054978"/>
    </source>
</evidence>
<dbReference type="SUPFAM" id="SSF46689">
    <property type="entry name" value="Homeodomain-like"/>
    <property type="match status" value="1"/>
</dbReference>
<accession>A0A157ZSV2</accession>
<protein>
    <submittedName>
        <fullName evidence="1">Transposon protein</fullName>
    </submittedName>
</protein>
<organism evidence="1 2">
    <name type="scientific">Caballeronia ptereochthonis</name>
    <dbReference type="NCBI Taxonomy" id="1777144"/>
    <lineage>
        <taxon>Bacteria</taxon>
        <taxon>Pseudomonadati</taxon>
        <taxon>Pseudomonadota</taxon>
        <taxon>Betaproteobacteria</taxon>
        <taxon>Burkholderiales</taxon>
        <taxon>Burkholderiaceae</taxon>
        <taxon>Caballeronia</taxon>
    </lineage>
</organism>